<organism evidence="1 2">
    <name type="scientific">Proteus cibi</name>
    <dbReference type="NCBI Taxonomy" id="2050966"/>
    <lineage>
        <taxon>Bacteria</taxon>
        <taxon>Pseudomonadati</taxon>
        <taxon>Pseudomonadota</taxon>
        <taxon>Gammaproteobacteria</taxon>
        <taxon>Enterobacterales</taxon>
        <taxon>Morganellaceae</taxon>
        <taxon>Proteus</taxon>
    </lineage>
</organism>
<gene>
    <name evidence="1" type="ORF">NA736_00145</name>
</gene>
<comment type="caution">
    <text evidence="1">The sequence shown here is derived from an EMBL/GenBank/DDBJ whole genome shotgun (WGS) entry which is preliminary data.</text>
</comment>
<keyword evidence="2" id="KW-1185">Reference proteome</keyword>
<sequence length="25" mass="3144">MNKEEENCVLIYRWPLLNAFHYMTK</sequence>
<dbReference type="EMBL" id="JAMZOO010000001">
    <property type="protein sequence ID" value="MEB6855452.1"/>
    <property type="molecule type" value="Genomic_DNA"/>
</dbReference>
<dbReference type="Proteomes" id="UP001332939">
    <property type="component" value="Unassembled WGS sequence"/>
</dbReference>
<accession>A0ABU6E948</accession>
<evidence type="ECO:0000313" key="1">
    <source>
        <dbReference type="EMBL" id="MEB6855452.1"/>
    </source>
</evidence>
<proteinExistence type="predicted"/>
<evidence type="ECO:0000313" key="2">
    <source>
        <dbReference type="Proteomes" id="UP001332939"/>
    </source>
</evidence>
<protein>
    <submittedName>
        <fullName evidence="1">Uncharacterized protein</fullName>
    </submittedName>
</protein>
<name>A0ABU6E948_9GAMM</name>
<reference evidence="1 2" key="1">
    <citation type="submission" date="2022-05" db="EMBL/GenBank/DDBJ databases">
        <title>Whole genome sequences of Escherichia coli of fish isolates collected from Assam, India.</title>
        <authorList>
            <person name="Sudha S."/>
            <person name="Muneeb K.H."/>
            <person name="Rakshit O."/>
            <person name="Mendem S.K."/>
            <person name="Raisen C."/>
            <person name="Holmes M.A."/>
            <person name="Shome B.R."/>
            <person name="Sivaraman G.K."/>
        </authorList>
    </citation>
    <scope>NUCLEOTIDE SEQUENCE [LARGE SCALE GENOMIC DNA]</scope>
    <source>
        <strain evidence="1 2">278</strain>
    </source>
</reference>